<accession>A0A2A9D3T6</accession>
<feature type="compositionally biased region" description="Polar residues" evidence="1">
    <location>
        <begin position="690"/>
        <end position="701"/>
    </location>
</feature>
<dbReference type="Pfam" id="PF13625">
    <property type="entry name" value="Helicase_C_3"/>
    <property type="match status" value="1"/>
</dbReference>
<sequence>MPEAHPDLLAWSDDALADLLRRRPDLATPAPGSITALITRAGTAHSLALAVRRLDRAHLAAAEAVVALTVLERGSDAESVSHAIGLPALPLLQSLAAQALVVPESTGWQPVPGLREALPQPVAGLALDVTREPGASAATERDLRTLSDGARRMLDALLWRSPVGTLPRDTEGPAATAVRELRDAGALVTHGSGRVAVPGAIALDLRGGRTHRSIPATAPTPQAVAREEESIRAEAALAGQECVRHLEDLTDAWANRPAPALRSGGVGVRELKRTADELGLAEQDASLLMELAAEVGAVGTVTDEDGVLWAPVQDDGFARAPSGGPPARGGTQAPGTTDPVAIRWAEMAAAWWRSDRAFALVGSRAPDSALYSALEPGLERGWARSLRRSVFAALAAWPHAAAPDSEAIQAHLAWSAPVTPPPTWAVQAVLRESAWLGAIGAGALSEVGRALLDLEEDDADPDDPADPDDGRGTDREVENRDVENRAGEDRADETRPGGGVPSPTATRERVPAALIAACASVLPPTVDRMVVQADLTAVVPGRPSAALRALLRVSAQVESRGGALTVRFTPRSLETALHAGTSAGALLEDLREASMTPLPQALEYAIGDAQRRLGSLRVGAATCYLRADDPAELAALLAHRDLDLRPIAPTVAITHHRPTTLAHLIGRHGMTARVEGPDGALLELGPRRTSAPTRPATSSAHRSSRVTRTARQAAVRAMREGEERAGFSSASGGEGGTDPSVLRARLAAAVRTAAPVVLAIADGDGAVVRRRVLPLRVGVGSVLGRDLERGTDLTVALHRLLDVAT</sequence>
<comment type="caution">
    <text evidence="3">The sequence shown here is derived from an EMBL/GenBank/DDBJ whole genome shotgun (WGS) entry which is preliminary data.</text>
</comment>
<protein>
    <submittedName>
        <fullName evidence="3">XPB/Ssl2-like helicase family protein</fullName>
    </submittedName>
</protein>
<feature type="compositionally biased region" description="Low complexity" evidence="1">
    <location>
        <begin position="706"/>
        <end position="716"/>
    </location>
</feature>
<proteinExistence type="predicted"/>
<dbReference type="GO" id="GO:0004386">
    <property type="term" value="F:helicase activity"/>
    <property type="evidence" value="ECO:0007669"/>
    <property type="project" value="UniProtKB-KW"/>
</dbReference>
<feature type="compositionally biased region" description="Basic and acidic residues" evidence="1">
    <location>
        <begin position="468"/>
        <end position="495"/>
    </location>
</feature>
<keyword evidence="3" id="KW-0067">ATP-binding</keyword>
<reference evidence="3 4" key="1">
    <citation type="submission" date="2017-10" db="EMBL/GenBank/DDBJ databases">
        <title>Sequencing the genomes of 1000 actinobacteria strains.</title>
        <authorList>
            <person name="Klenk H.-P."/>
        </authorList>
    </citation>
    <scope>NUCLEOTIDE SEQUENCE [LARGE SCALE GENOMIC DNA]</scope>
    <source>
        <strain evidence="3 4">DSM 21801</strain>
    </source>
</reference>
<keyword evidence="4" id="KW-1185">Reference proteome</keyword>
<dbReference type="RefSeq" id="WP_143556941.1">
    <property type="nucleotide sequence ID" value="NZ_PDJD01000001.1"/>
</dbReference>
<keyword evidence="3" id="KW-0347">Helicase</keyword>
<feature type="domain" description="Helicase XPB/Ssl2 N-terminal" evidence="2">
    <location>
        <begin position="530"/>
        <end position="642"/>
    </location>
</feature>
<gene>
    <name evidence="3" type="ORF">ATL40_2112</name>
</gene>
<dbReference type="InterPro" id="IPR032830">
    <property type="entry name" value="XPB/Ssl2_N"/>
</dbReference>
<feature type="region of interest" description="Disordered" evidence="1">
    <location>
        <begin position="683"/>
        <end position="738"/>
    </location>
</feature>
<name>A0A2A9D3T6_9MICO</name>
<feature type="compositionally biased region" description="Acidic residues" evidence="1">
    <location>
        <begin position="455"/>
        <end position="467"/>
    </location>
</feature>
<dbReference type="EMBL" id="PDJD01000001">
    <property type="protein sequence ID" value="PFG20509.1"/>
    <property type="molecule type" value="Genomic_DNA"/>
</dbReference>
<feature type="region of interest" description="Disordered" evidence="1">
    <location>
        <begin position="455"/>
        <end position="506"/>
    </location>
</feature>
<evidence type="ECO:0000256" key="1">
    <source>
        <dbReference type="SAM" id="MobiDB-lite"/>
    </source>
</evidence>
<dbReference type="Proteomes" id="UP000224915">
    <property type="component" value="Unassembled WGS sequence"/>
</dbReference>
<evidence type="ECO:0000259" key="2">
    <source>
        <dbReference type="Pfam" id="PF13625"/>
    </source>
</evidence>
<keyword evidence="3" id="KW-0378">Hydrolase</keyword>
<dbReference type="OrthoDB" id="3415124at2"/>
<evidence type="ECO:0000313" key="3">
    <source>
        <dbReference type="EMBL" id="PFG20509.1"/>
    </source>
</evidence>
<keyword evidence="3" id="KW-0547">Nucleotide-binding</keyword>
<dbReference type="AlphaFoldDB" id="A0A2A9D3T6"/>
<organism evidence="3 4">
    <name type="scientific">Serinibacter salmoneus</name>
    <dbReference type="NCBI Taxonomy" id="556530"/>
    <lineage>
        <taxon>Bacteria</taxon>
        <taxon>Bacillati</taxon>
        <taxon>Actinomycetota</taxon>
        <taxon>Actinomycetes</taxon>
        <taxon>Micrococcales</taxon>
        <taxon>Beutenbergiaceae</taxon>
        <taxon>Serinibacter</taxon>
    </lineage>
</organism>
<evidence type="ECO:0000313" key="4">
    <source>
        <dbReference type="Proteomes" id="UP000224915"/>
    </source>
</evidence>